<evidence type="ECO:0000313" key="9">
    <source>
        <dbReference type="Proteomes" id="UP000198967"/>
    </source>
</evidence>
<dbReference type="PANTHER" id="PTHR30349">
    <property type="entry name" value="PHAGE INTEGRASE-RELATED"/>
    <property type="match status" value="1"/>
</dbReference>
<proteinExistence type="predicted"/>
<dbReference type="Gene3D" id="1.10.10.10">
    <property type="entry name" value="Winged helix-like DNA-binding domain superfamily/Winged helix DNA-binding domain"/>
    <property type="match status" value="1"/>
</dbReference>
<name>A0A1G7SZJ2_PSEOR</name>
<dbReference type="InterPro" id="IPR036390">
    <property type="entry name" value="WH_DNA-bd_sf"/>
</dbReference>
<dbReference type="STRING" id="366584.SAMN05216377_110150"/>
<dbReference type="PANTHER" id="PTHR30349:SF91">
    <property type="entry name" value="INTA PROTEIN"/>
    <property type="match status" value="1"/>
</dbReference>
<organism evidence="8 9">
    <name type="scientific">Pseudonocardia oroxyli</name>
    <dbReference type="NCBI Taxonomy" id="366584"/>
    <lineage>
        <taxon>Bacteria</taxon>
        <taxon>Bacillati</taxon>
        <taxon>Actinomycetota</taxon>
        <taxon>Actinomycetes</taxon>
        <taxon>Pseudonocardiales</taxon>
        <taxon>Pseudonocardiaceae</taxon>
        <taxon>Pseudonocardia</taxon>
    </lineage>
</organism>
<dbReference type="InterPro" id="IPR050090">
    <property type="entry name" value="Tyrosine_recombinase_XerCD"/>
</dbReference>
<dbReference type="SUPFAM" id="SSF46785">
    <property type="entry name" value="Winged helix' DNA-binding domain"/>
    <property type="match status" value="1"/>
</dbReference>
<evidence type="ECO:0000256" key="2">
    <source>
        <dbReference type="ARBA" id="ARBA00023015"/>
    </source>
</evidence>
<reference evidence="8 9" key="1">
    <citation type="submission" date="2016-10" db="EMBL/GenBank/DDBJ databases">
        <authorList>
            <person name="de Groot N.N."/>
        </authorList>
    </citation>
    <scope>NUCLEOTIDE SEQUENCE [LARGE SCALE GENOMIC DNA]</scope>
    <source>
        <strain evidence="8 9">CGMCC 4.3143</strain>
    </source>
</reference>
<dbReference type="Pfam" id="PF00392">
    <property type="entry name" value="GntR"/>
    <property type="match status" value="1"/>
</dbReference>
<keyword evidence="2" id="KW-0805">Transcription regulation</keyword>
<dbReference type="InterPro" id="IPR011010">
    <property type="entry name" value="DNA_brk_join_enz"/>
</dbReference>
<dbReference type="GO" id="GO:0015074">
    <property type="term" value="P:DNA integration"/>
    <property type="evidence" value="ECO:0007669"/>
    <property type="project" value="UniProtKB-KW"/>
</dbReference>
<evidence type="ECO:0000259" key="6">
    <source>
        <dbReference type="PROSITE" id="PS50949"/>
    </source>
</evidence>
<dbReference type="CDD" id="cd01189">
    <property type="entry name" value="INT_ICEBs1_C_like"/>
    <property type="match status" value="1"/>
</dbReference>
<keyword evidence="5" id="KW-0233">DNA recombination</keyword>
<dbReference type="RefSeq" id="WP_093085450.1">
    <property type="nucleotide sequence ID" value="NZ_FNBE01000010.1"/>
</dbReference>
<sequence>MARGSVETRRSGFRARVYAGKDPVTQRQMYLRGENRRTWAEAEADIERLLALADTGEKVELKRTVASLLDRWMETVDHELSTAETSAGYIRRTIKPALGDMPIRKLQHRVDILDKLYTHLRRCNQLCKSPMPGHVCKPMSAGAVRRVHAILSASLNYGVSWGWIERNPADYAHPPKLARRQALPPRPEQVAALLNAAGAGDEELGVFLWLAVTTGARRGELVALRWSDFDLERGLLRVRSSYVVRSGQRKLKGTKTGEERLLSLDTVSVELLDGFRAARDAALAPAGLLLAADAFVFSPNPAGTAPWHPDHFTHGYREVANRLGITEPLKNLRHFNATQLLAAGVDLRTTAGRLGHSDGGATTLRVYASWTKPADQRAAELLAGDLTTLRAMAAAAGSVEALGTSRRLARMSRPMAEYLRPGATTYAEVAVDLRRAVLAGELAAGDLLPTVPDIAAYFGLARSTAQRAVTTLGGEGIIERSGNRWVVAKGARPEAS</sequence>
<dbReference type="Gene3D" id="1.10.150.130">
    <property type="match status" value="1"/>
</dbReference>
<feature type="domain" description="HTH gntR-type" evidence="6">
    <location>
        <begin position="423"/>
        <end position="490"/>
    </location>
</feature>
<dbReference type="Pfam" id="PF00589">
    <property type="entry name" value="Phage_integrase"/>
    <property type="match status" value="1"/>
</dbReference>
<dbReference type="OrthoDB" id="4326943at2"/>
<evidence type="ECO:0000256" key="5">
    <source>
        <dbReference type="ARBA" id="ARBA00023172"/>
    </source>
</evidence>
<evidence type="ECO:0000256" key="4">
    <source>
        <dbReference type="ARBA" id="ARBA00023163"/>
    </source>
</evidence>
<feature type="domain" description="Tyr recombinase" evidence="7">
    <location>
        <begin position="178"/>
        <end position="381"/>
    </location>
</feature>
<dbReference type="Proteomes" id="UP000198967">
    <property type="component" value="Unassembled WGS sequence"/>
</dbReference>
<dbReference type="PROSITE" id="PS51898">
    <property type="entry name" value="TYR_RECOMBINASE"/>
    <property type="match status" value="1"/>
</dbReference>
<keyword evidence="3" id="KW-0238">DNA-binding</keyword>
<keyword evidence="4" id="KW-0804">Transcription</keyword>
<evidence type="ECO:0000313" key="8">
    <source>
        <dbReference type="EMBL" id="SDG28465.1"/>
    </source>
</evidence>
<dbReference type="SUPFAM" id="SSF56349">
    <property type="entry name" value="DNA breaking-rejoining enzymes"/>
    <property type="match status" value="1"/>
</dbReference>
<evidence type="ECO:0000256" key="1">
    <source>
        <dbReference type="ARBA" id="ARBA00022908"/>
    </source>
</evidence>
<dbReference type="InterPro" id="IPR002104">
    <property type="entry name" value="Integrase_catalytic"/>
</dbReference>
<dbReference type="Pfam" id="PF14659">
    <property type="entry name" value="Phage_int_SAM_3"/>
    <property type="match status" value="1"/>
</dbReference>
<gene>
    <name evidence="8" type="ORF">SAMN05216377_110150</name>
</gene>
<evidence type="ECO:0000256" key="3">
    <source>
        <dbReference type="ARBA" id="ARBA00023125"/>
    </source>
</evidence>
<dbReference type="PROSITE" id="PS50949">
    <property type="entry name" value="HTH_GNTR"/>
    <property type="match status" value="1"/>
</dbReference>
<dbReference type="GO" id="GO:0003677">
    <property type="term" value="F:DNA binding"/>
    <property type="evidence" value="ECO:0007669"/>
    <property type="project" value="UniProtKB-KW"/>
</dbReference>
<dbReference type="SMART" id="SM00345">
    <property type="entry name" value="HTH_GNTR"/>
    <property type="match status" value="1"/>
</dbReference>
<dbReference type="GO" id="GO:0006310">
    <property type="term" value="P:DNA recombination"/>
    <property type="evidence" value="ECO:0007669"/>
    <property type="project" value="UniProtKB-KW"/>
</dbReference>
<dbReference type="Gene3D" id="1.10.443.10">
    <property type="entry name" value="Intergrase catalytic core"/>
    <property type="match status" value="1"/>
</dbReference>
<evidence type="ECO:0000259" key="7">
    <source>
        <dbReference type="PROSITE" id="PS51898"/>
    </source>
</evidence>
<protein>
    <submittedName>
        <fullName evidence="8">Site-specific recombinase XerD</fullName>
    </submittedName>
</protein>
<dbReference type="InterPro" id="IPR004107">
    <property type="entry name" value="Integrase_SAM-like_N"/>
</dbReference>
<dbReference type="EMBL" id="FNBE01000010">
    <property type="protein sequence ID" value="SDG28465.1"/>
    <property type="molecule type" value="Genomic_DNA"/>
</dbReference>
<dbReference type="AlphaFoldDB" id="A0A1G7SZJ2"/>
<keyword evidence="9" id="KW-1185">Reference proteome</keyword>
<dbReference type="InterPro" id="IPR013762">
    <property type="entry name" value="Integrase-like_cat_sf"/>
</dbReference>
<dbReference type="GO" id="GO:0003700">
    <property type="term" value="F:DNA-binding transcription factor activity"/>
    <property type="evidence" value="ECO:0007669"/>
    <property type="project" value="InterPro"/>
</dbReference>
<dbReference type="InterPro" id="IPR010998">
    <property type="entry name" value="Integrase_recombinase_N"/>
</dbReference>
<keyword evidence="1" id="KW-0229">DNA integration</keyword>
<dbReference type="InterPro" id="IPR000524">
    <property type="entry name" value="Tscrpt_reg_HTH_GntR"/>
</dbReference>
<accession>A0A1G7SZJ2</accession>
<dbReference type="InterPro" id="IPR036388">
    <property type="entry name" value="WH-like_DNA-bd_sf"/>
</dbReference>